<comment type="caution">
    <text evidence="1">The sequence shown here is derived from an EMBL/GenBank/DDBJ whole genome shotgun (WGS) entry which is preliminary data.</text>
</comment>
<organism evidence="1 2">
    <name type="scientific">Denitromonas halophila</name>
    <dbReference type="NCBI Taxonomy" id="1629404"/>
    <lineage>
        <taxon>Bacteria</taxon>
        <taxon>Pseudomonadati</taxon>
        <taxon>Pseudomonadota</taxon>
        <taxon>Betaproteobacteria</taxon>
        <taxon>Rhodocyclales</taxon>
        <taxon>Zoogloeaceae</taxon>
        <taxon>Denitromonas</taxon>
    </lineage>
</organism>
<dbReference type="Pfam" id="PF14907">
    <property type="entry name" value="NTP_transf_5"/>
    <property type="match status" value="1"/>
</dbReference>
<dbReference type="EMBL" id="VMNK01000017">
    <property type="protein sequence ID" value="TVO52348.1"/>
    <property type="molecule type" value="Genomic_DNA"/>
</dbReference>
<gene>
    <name evidence="1" type="ORF">FHP91_18150</name>
</gene>
<dbReference type="InterPro" id="IPR039498">
    <property type="entry name" value="NTP_transf_5"/>
</dbReference>
<accession>A0A557QHG5</accession>
<evidence type="ECO:0000313" key="2">
    <source>
        <dbReference type="Proteomes" id="UP000319502"/>
    </source>
</evidence>
<protein>
    <submittedName>
        <fullName evidence="1">Nucleotidyltransferase family protein</fullName>
    </submittedName>
</protein>
<name>A0A557QHG5_9RHOO</name>
<keyword evidence="1" id="KW-0808">Transferase</keyword>
<proteinExistence type="predicted"/>
<keyword evidence="2" id="KW-1185">Reference proteome</keyword>
<dbReference type="OrthoDB" id="5497963at2"/>
<reference evidence="1 2" key="1">
    <citation type="submission" date="2019-07" db="EMBL/GenBank/DDBJ databases">
        <title>The pathways for chlorine oxyanion respiration interact through the shared metabolite chlorate.</title>
        <authorList>
            <person name="Barnum T.P."/>
            <person name="Cheng Y."/>
            <person name="Hill K.A."/>
            <person name="Lucas L.N."/>
            <person name="Carlson H.K."/>
            <person name="Coates J.D."/>
        </authorList>
    </citation>
    <scope>NUCLEOTIDE SEQUENCE [LARGE SCALE GENOMIC DNA]</scope>
    <source>
        <strain evidence="1 2">SFB-3</strain>
    </source>
</reference>
<dbReference type="GO" id="GO:0016740">
    <property type="term" value="F:transferase activity"/>
    <property type="evidence" value="ECO:0007669"/>
    <property type="project" value="UniProtKB-KW"/>
</dbReference>
<sequence>MNRASLLELLKHPQRTTALSPSGWTEFIATARNANLLGKLAQRLHAANVSVPAAPLRHLEGARLLSERQHHSVAWEAQCIDATLAQTGEPVVLLKGAAYVLGRKAAGVGRLFGDIDVLVPPGSLGKVEIRLMAGGWTQMKSEAYDQRYYREWMHELPPMIHVRRGTVIDVHHTILPLTARSHPDADAIIAHSKPLPGHRSLRIPCDEDLIIHSMCHLAHEGELHNALRDLDDIDSLLREHADSPDFWDRLGDRAQLHDLAAPVALCLMLARQFFDTPVPESLVLRLAGADADAAAIRRLAGLYDAAIVPDPEGRPPLRSLAAQLLIYIRSHWLRMPPRLLVQHLSRKAWQRLSLASGAGPKNEQGA</sequence>
<dbReference type="AlphaFoldDB" id="A0A557QHG5"/>
<dbReference type="Proteomes" id="UP000319502">
    <property type="component" value="Unassembled WGS sequence"/>
</dbReference>
<evidence type="ECO:0000313" key="1">
    <source>
        <dbReference type="EMBL" id="TVO52348.1"/>
    </source>
</evidence>
<dbReference type="RefSeq" id="WP_144310916.1">
    <property type="nucleotide sequence ID" value="NZ_VMNK01000017.1"/>
</dbReference>